<dbReference type="Gene3D" id="1.20.910.10">
    <property type="entry name" value="Heme oxygenase-like"/>
    <property type="match status" value="1"/>
</dbReference>
<dbReference type="EMBL" id="FUFT01000005">
    <property type="protein sequence ID" value="SJL84566.1"/>
    <property type="molecule type" value="Genomic_DNA"/>
</dbReference>
<accession>A0A1R4B6P9</accession>
<dbReference type="RefSeq" id="WP_077314921.1">
    <property type="nucleotide sequence ID" value="NZ_AP024888.1"/>
</dbReference>
<protein>
    <submittedName>
        <fullName evidence="1">Heme oxygenase</fullName>
    </submittedName>
</protein>
<gene>
    <name evidence="1" type="ORF">VPAL9027_02556</name>
</gene>
<dbReference type="AlphaFoldDB" id="A0A1R4B6P9"/>
<dbReference type="Proteomes" id="UP000189475">
    <property type="component" value="Unassembled WGS sequence"/>
</dbReference>
<organism evidence="1 2">
    <name type="scientific">Vibrio palustris</name>
    <dbReference type="NCBI Taxonomy" id="1918946"/>
    <lineage>
        <taxon>Bacteria</taxon>
        <taxon>Pseudomonadati</taxon>
        <taxon>Pseudomonadota</taxon>
        <taxon>Gammaproteobacteria</taxon>
        <taxon>Vibrionales</taxon>
        <taxon>Vibrionaceae</taxon>
        <taxon>Vibrio</taxon>
    </lineage>
</organism>
<keyword evidence="2" id="KW-1185">Reference proteome</keyword>
<proteinExistence type="predicted"/>
<dbReference type="SMART" id="SM01236">
    <property type="entry name" value="Haem_oxygenase_2"/>
    <property type="match status" value="1"/>
</dbReference>
<dbReference type="STRING" id="1918946.VPAL9027_02556"/>
<evidence type="ECO:0000313" key="2">
    <source>
        <dbReference type="Proteomes" id="UP000189475"/>
    </source>
</evidence>
<evidence type="ECO:0000313" key="1">
    <source>
        <dbReference type="EMBL" id="SJL84566.1"/>
    </source>
</evidence>
<reference evidence="1 2" key="1">
    <citation type="submission" date="2017-02" db="EMBL/GenBank/DDBJ databases">
        <authorList>
            <person name="Peterson S.W."/>
        </authorList>
    </citation>
    <scope>NUCLEOTIDE SEQUENCE [LARGE SCALE GENOMIC DNA]</scope>
    <source>
        <strain evidence="1 2">CECT 9027</strain>
    </source>
</reference>
<sequence length="225" mass="25372">MTTFFEQLNQQTTQARQAMLSAPIVQACQEGSVELTHYTQFLTQAYHHVKHTVPLLMACGSRLSADYEWLREALGDYIREEMGHQEWILADIEACGANSTNVRNSEGEGKVCMSIELMVAYLYHHIDRGNPLALFGMVWVLEGTSVSTGGAMASLLQTHLQLPDDAMRYLKSHSELDQEHIQFFASLMNRITDPADQAVIIESAIMVFKLYGDMLRELTLTHANF</sequence>
<dbReference type="SUPFAM" id="SSF48613">
    <property type="entry name" value="Heme oxygenase-like"/>
    <property type="match status" value="1"/>
</dbReference>
<dbReference type="OrthoDB" id="5177824at2"/>
<name>A0A1R4B6P9_9VIBR</name>
<dbReference type="InterPro" id="IPR016084">
    <property type="entry name" value="Haem_Oase-like_multi-hlx"/>
</dbReference>
<dbReference type="Pfam" id="PF14518">
    <property type="entry name" value="Haem_oxygenas_2"/>
    <property type="match status" value="1"/>
</dbReference>